<feature type="domain" description="Bacterial sugar transferase" evidence="3">
    <location>
        <begin position="5"/>
        <end position="200"/>
    </location>
</feature>
<evidence type="ECO:0000259" key="3">
    <source>
        <dbReference type="Pfam" id="PF02397"/>
    </source>
</evidence>
<protein>
    <submittedName>
        <fullName evidence="4">Sugar transferase</fullName>
    </submittedName>
</protein>
<reference evidence="4 5" key="1">
    <citation type="submission" date="2022-10" db="EMBL/GenBank/DDBJ databases">
        <title>Defluviimonas sp. nov., isolated from ocean surface water.</title>
        <authorList>
            <person name="He W."/>
            <person name="Wang L."/>
            <person name="Zhang D.-F."/>
        </authorList>
    </citation>
    <scope>NUCLEOTIDE SEQUENCE [LARGE SCALE GENOMIC DNA]</scope>
    <source>
        <strain evidence="4 5">WL0002</strain>
    </source>
</reference>
<organism evidence="4 5">
    <name type="scientific">Albidovulum marisflavi</name>
    <dbReference type="NCBI Taxonomy" id="2984159"/>
    <lineage>
        <taxon>Bacteria</taxon>
        <taxon>Pseudomonadati</taxon>
        <taxon>Pseudomonadota</taxon>
        <taxon>Alphaproteobacteria</taxon>
        <taxon>Rhodobacterales</taxon>
        <taxon>Paracoccaceae</taxon>
        <taxon>Albidovulum</taxon>
    </lineage>
</organism>
<name>A0ABT2ZG87_9RHOB</name>
<comment type="caution">
    <text evidence="4">The sequence shown here is derived from an EMBL/GenBank/DDBJ whole genome shotgun (WGS) entry which is preliminary data.</text>
</comment>
<dbReference type="InterPro" id="IPR003362">
    <property type="entry name" value="Bact_transf"/>
</dbReference>
<evidence type="ECO:0000313" key="4">
    <source>
        <dbReference type="EMBL" id="MCV2870149.1"/>
    </source>
</evidence>
<dbReference type="EMBL" id="JAOWKY010000005">
    <property type="protein sequence ID" value="MCV2870149.1"/>
    <property type="molecule type" value="Genomic_DNA"/>
</dbReference>
<evidence type="ECO:0000313" key="5">
    <source>
        <dbReference type="Proteomes" id="UP001652542"/>
    </source>
</evidence>
<sequence length="207" mass="23310">MTPGKRLFDLVLALVLLPLLLPAIAVVAVLVLIVDGRPVFYLGERMRDTRRAFRLVKFRTMRGTAEGEVATGGHTQARVTCLGRALRRYRLDELPQILHVFSGKMSFVGPRPPLRRYVELHPDLYEKALRCRPGVTGLATLRFHRKETRVMAACRSAGESDAVYRRLCLPRKARLDAFYARKRSLGLDLAIIAGTLAAVFLNRDRSV</sequence>
<keyword evidence="4" id="KW-0808">Transferase</keyword>
<dbReference type="Proteomes" id="UP001652542">
    <property type="component" value="Unassembled WGS sequence"/>
</dbReference>
<dbReference type="GO" id="GO:0016740">
    <property type="term" value="F:transferase activity"/>
    <property type="evidence" value="ECO:0007669"/>
    <property type="project" value="UniProtKB-KW"/>
</dbReference>
<dbReference type="PANTHER" id="PTHR30576">
    <property type="entry name" value="COLANIC BIOSYNTHESIS UDP-GLUCOSE LIPID CARRIER TRANSFERASE"/>
    <property type="match status" value="1"/>
</dbReference>
<dbReference type="Pfam" id="PF02397">
    <property type="entry name" value="Bac_transf"/>
    <property type="match status" value="1"/>
</dbReference>
<dbReference type="RefSeq" id="WP_263735827.1">
    <property type="nucleotide sequence ID" value="NZ_JAOWKY010000005.1"/>
</dbReference>
<proteinExistence type="inferred from homology"/>
<comment type="similarity">
    <text evidence="1">Belongs to the bacterial sugar transferase family.</text>
</comment>
<dbReference type="PANTHER" id="PTHR30576:SF0">
    <property type="entry name" value="UNDECAPRENYL-PHOSPHATE N-ACETYLGALACTOSAMINYL 1-PHOSPHATE TRANSFERASE-RELATED"/>
    <property type="match status" value="1"/>
</dbReference>
<keyword evidence="2" id="KW-0270">Exopolysaccharide synthesis</keyword>
<gene>
    <name evidence="4" type="ORF">OEW28_16080</name>
</gene>
<keyword evidence="5" id="KW-1185">Reference proteome</keyword>
<evidence type="ECO:0000256" key="2">
    <source>
        <dbReference type="ARBA" id="ARBA00023169"/>
    </source>
</evidence>
<evidence type="ECO:0000256" key="1">
    <source>
        <dbReference type="ARBA" id="ARBA00006464"/>
    </source>
</evidence>
<accession>A0ABT2ZG87</accession>